<keyword evidence="1" id="KW-1133">Transmembrane helix</keyword>
<keyword evidence="1" id="KW-0812">Transmembrane</keyword>
<evidence type="ECO:0000313" key="2">
    <source>
        <dbReference type="EMBL" id="SFI90007.1"/>
    </source>
</evidence>
<dbReference type="Pfam" id="PF04134">
    <property type="entry name" value="DCC1-like"/>
    <property type="match status" value="1"/>
</dbReference>
<feature type="transmembrane region" description="Helical" evidence="1">
    <location>
        <begin position="90"/>
        <end position="108"/>
    </location>
</feature>
<dbReference type="Proteomes" id="UP000199518">
    <property type="component" value="Unassembled WGS sequence"/>
</dbReference>
<dbReference type="GO" id="GO:0015035">
    <property type="term" value="F:protein-disulfide reductase activity"/>
    <property type="evidence" value="ECO:0007669"/>
    <property type="project" value="InterPro"/>
</dbReference>
<dbReference type="OrthoDB" id="9785438at2"/>
<dbReference type="RefSeq" id="WP_092052458.1">
    <property type="nucleotide sequence ID" value="NZ_FOQD01000013.1"/>
</dbReference>
<dbReference type="InterPro" id="IPR007263">
    <property type="entry name" value="DCC1-like"/>
</dbReference>
<reference evidence="3" key="1">
    <citation type="submission" date="2016-10" db="EMBL/GenBank/DDBJ databases">
        <authorList>
            <person name="Varghese N."/>
            <person name="Submissions S."/>
        </authorList>
    </citation>
    <scope>NUCLEOTIDE SEQUENCE [LARGE SCALE GENOMIC DNA]</scope>
    <source>
        <strain evidence="3">DSM 26348</strain>
    </source>
</reference>
<evidence type="ECO:0000313" key="3">
    <source>
        <dbReference type="Proteomes" id="UP000199518"/>
    </source>
</evidence>
<dbReference type="EMBL" id="FOQD01000013">
    <property type="protein sequence ID" value="SFI90007.1"/>
    <property type="molecule type" value="Genomic_DNA"/>
</dbReference>
<protein>
    <submittedName>
        <fullName evidence="2">Predicted thiol-disulfide oxidoreductase YuxK, DCC family</fullName>
    </submittedName>
</protein>
<dbReference type="STRING" id="1576369.SAMN05421753_113111"/>
<dbReference type="InterPro" id="IPR052927">
    <property type="entry name" value="DCC_oxidoreductase"/>
</dbReference>
<keyword evidence="1" id="KW-0472">Membrane</keyword>
<dbReference type="AlphaFoldDB" id="A0A1I3LZ91"/>
<keyword evidence="3" id="KW-1185">Reference proteome</keyword>
<organism evidence="2 3">
    <name type="scientific">Planctomicrobium piriforme</name>
    <dbReference type="NCBI Taxonomy" id="1576369"/>
    <lineage>
        <taxon>Bacteria</taxon>
        <taxon>Pseudomonadati</taxon>
        <taxon>Planctomycetota</taxon>
        <taxon>Planctomycetia</taxon>
        <taxon>Planctomycetales</taxon>
        <taxon>Planctomycetaceae</taxon>
        <taxon>Planctomicrobium</taxon>
    </lineage>
</organism>
<sequence length="147" mass="16355">MVTATAPAKTDATGNHNDRPIVYFDGVCGFCNAAVNVLLDIDKKERLLFAPLQGETAQAHLPKEDILQMNSLVVSVDGKNYRHSAATIRILWALGGFCSVLGSLLWLIPLPIRNAAYRLVARNRYRFFGKRDACRMPRPGEQARFLP</sequence>
<name>A0A1I3LZ91_9PLAN</name>
<dbReference type="PANTHER" id="PTHR33639:SF2">
    <property type="entry name" value="DUF393 DOMAIN-CONTAINING PROTEIN"/>
    <property type="match status" value="1"/>
</dbReference>
<dbReference type="PANTHER" id="PTHR33639">
    <property type="entry name" value="THIOL-DISULFIDE OXIDOREDUCTASE DCC"/>
    <property type="match status" value="1"/>
</dbReference>
<proteinExistence type="predicted"/>
<gene>
    <name evidence="2" type="ORF">SAMN05421753_113111</name>
</gene>
<evidence type="ECO:0000256" key="1">
    <source>
        <dbReference type="SAM" id="Phobius"/>
    </source>
</evidence>
<accession>A0A1I3LZ91</accession>